<proteinExistence type="predicted"/>
<dbReference type="Pfam" id="PF02826">
    <property type="entry name" value="2-Hacid_dh_C"/>
    <property type="match status" value="2"/>
</dbReference>
<sequence length="372" mass="41453">MSSTVPAPTAQNGQRAPRDLSKDVFLMDLPVPPDQAWIDRLEARYPGFKVRWVSKTWEFTAGPFSPGQFEGITMMCTFIPQPAELLPNISYIQLTSAGADKWLSHPLYQDPNITFCTSNGTHPPQIAEWVIGSWLMMGHHFLDYANQQRQGSQIRPRPGDVRQVYDAPGMRMGILGYGAIGRQVARLGQALGMEVFAYTRTERTTAEARRDDSYCVPGTGDPDGLIPARWFHGSSREAVNEFLAQDFDLLVVSLPLTAATRHILGREQFEILAAHKKPFVSNIARGGHIDTDAIIDALATGKIRGAALDVTDPEPLPEGHPLYSAPNLFVTPHVSWQSPHYFQRVQGIIERNLESLSTGQPMINVMNREHHY</sequence>
<keyword evidence="1" id="KW-0560">Oxidoreductase</keyword>
<keyword evidence="2" id="KW-0520">NAD</keyword>
<evidence type="ECO:0000313" key="4">
    <source>
        <dbReference type="EMBL" id="KAK0713708.1"/>
    </source>
</evidence>
<dbReference type="RefSeq" id="XP_060295031.1">
    <property type="nucleotide sequence ID" value="XM_060438141.1"/>
</dbReference>
<dbReference type="GO" id="GO:0051287">
    <property type="term" value="F:NAD binding"/>
    <property type="evidence" value="ECO:0007669"/>
    <property type="project" value="InterPro"/>
</dbReference>
<evidence type="ECO:0000313" key="5">
    <source>
        <dbReference type="Proteomes" id="UP001172101"/>
    </source>
</evidence>
<keyword evidence="5" id="KW-1185">Reference proteome</keyword>
<name>A0AA40AD69_9PEZI</name>
<organism evidence="4 5">
    <name type="scientific">Lasiosphaeria miniovina</name>
    <dbReference type="NCBI Taxonomy" id="1954250"/>
    <lineage>
        <taxon>Eukaryota</taxon>
        <taxon>Fungi</taxon>
        <taxon>Dikarya</taxon>
        <taxon>Ascomycota</taxon>
        <taxon>Pezizomycotina</taxon>
        <taxon>Sordariomycetes</taxon>
        <taxon>Sordariomycetidae</taxon>
        <taxon>Sordariales</taxon>
        <taxon>Lasiosphaeriaceae</taxon>
        <taxon>Lasiosphaeria</taxon>
    </lineage>
</organism>
<dbReference type="CDD" id="cd12163">
    <property type="entry name" value="2-Hacid_dh_5"/>
    <property type="match status" value="1"/>
</dbReference>
<dbReference type="PANTHER" id="PTHR43333:SF1">
    <property type="entry name" value="D-ISOMER SPECIFIC 2-HYDROXYACID DEHYDROGENASE NAD-BINDING DOMAIN-CONTAINING PROTEIN"/>
    <property type="match status" value="1"/>
</dbReference>
<dbReference type="InterPro" id="IPR036291">
    <property type="entry name" value="NAD(P)-bd_dom_sf"/>
</dbReference>
<evidence type="ECO:0000256" key="2">
    <source>
        <dbReference type="ARBA" id="ARBA00023027"/>
    </source>
</evidence>
<feature type="domain" description="D-isomer specific 2-hydroxyacid dehydrogenase NAD-binding" evidence="3">
    <location>
        <begin position="239"/>
        <end position="335"/>
    </location>
</feature>
<dbReference type="GeneID" id="85321411"/>
<evidence type="ECO:0000259" key="3">
    <source>
        <dbReference type="Pfam" id="PF02826"/>
    </source>
</evidence>
<dbReference type="PROSITE" id="PS00065">
    <property type="entry name" value="D_2_HYDROXYACID_DH_1"/>
    <property type="match status" value="1"/>
</dbReference>
<reference evidence="4" key="1">
    <citation type="submission" date="2023-06" db="EMBL/GenBank/DDBJ databases">
        <title>Genome-scale phylogeny and comparative genomics of the fungal order Sordariales.</title>
        <authorList>
            <consortium name="Lawrence Berkeley National Laboratory"/>
            <person name="Hensen N."/>
            <person name="Bonometti L."/>
            <person name="Westerberg I."/>
            <person name="Brannstrom I.O."/>
            <person name="Guillou S."/>
            <person name="Cros-Aarteil S."/>
            <person name="Calhoun S."/>
            <person name="Haridas S."/>
            <person name="Kuo A."/>
            <person name="Mondo S."/>
            <person name="Pangilinan J."/>
            <person name="Riley R."/>
            <person name="LaButti K."/>
            <person name="Andreopoulos B."/>
            <person name="Lipzen A."/>
            <person name="Chen C."/>
            <person name="Yanf M."/>
            <person name="Daum C."/>
            <person name="Ng V."/>
            <person name="Clum A."/>
            <person name="Steindorff A."/>
            <person name="Ohm R."/>
            <person name="Martin F."/>
            <person name="Silar P."/>
            <person name="Natvig D."/>
            <person name="Lalanne C."/>
            <person name="Gautier V."/>
            <person name="Ament-velasquez S.L."/>
            <person name="Kruys A."/>
            <person name="Hutchinson M.I."/>
            <person name="Powell A.J."/>
            <person name="Barry K."/>
            <person name="Miller A.N."/>
            <person name="Grigoriev I.V."/>
            <person name="Debuchy R."/>
            <person name="Gladieux P."/>
            <person name="Thoren M.H."/>
            <person name="Johannesson H."/>
        </authorList>
    </citation>
    <scope>NUCLEOTIDE SEQUENCE</scope>
    <source>
        <strain evidence="4">SMH2392-1A</strain>
    </source>
</reference>
<accession>A0AA40AD69</accession>
<dbReference type="GO" id="GO:0016491">
    <property type="term" value="F:oxidoreductase activity"/>
    <property type="evidence" value="ECO:0007669"/>
    <property type="project" value="UniProtKB-KW"/>
</dbReference>
<dbReference type="EMBL" id="JAUIRO010000005">
    <property type="protein sequence ID" value="KAK0713708.1"/>
    <property type="molecule type" value="Genomic_DNA"/>
</dbReference>
<evidence type="ECO:0000256" key="1">
    <source>
        <dbReference type="ARBA" id="ARBA00023002"/>
    </source>
</evidence>
<dbReference type="InterPro" id="IPR006140">
    <property type="entry name" value="D-isomer_DH_NAD-bd"/>
</dbReference>
<dbReference type="InterPro" id="IPR029752">
    <property type="entry name" value="D-isomer_DH_CS1"/>
</dbReference>
<dbReference type="Gene3D" id="3.40.50.720">
    <property type="entry name" value="NAD(P)-binding Rossmann-like Domain"/>
    <property type="match status" value="2"/>
</dbReference>
<dbReference type="AlphaFoldDB" id="A0AA40AD69"/>
<dbReference type="SUPFAM" id="SSF51735">
    <property type="entry name" value="NAD(P)-binding Rossmann-fold domains"/>
    <property type="match status" value="1"/>
</dbReference>
<dbReference type="Proteomes" id="UP001172101">
    <property type="component" value="Unassembled WGS sequence"/>
</dbReference>
<comment type="caution">
    <text evidence="4">The sequence shown here is derived from an EMBL/GenBank/DDBJ whole genome shotgun (WGS) entry which is preliminary data.</text>
</comment>
<dbReference type="PANTHER" id="PTHR43333">
    <property type="entry name" value="2-HACID_DH_C DOMAIN-CONTAINING PROTEIN"/>
    <property type="match status" value="1"/>
</dbReference>
<gene>
    <name evidence="4" type="ORF">B0T26DRAFT_650007</name>
</gene>
<protein>
    <recommendedName>
        <fullName evidence="3">D-isomer specific 2-hydroxyacid dehydrogenase NAD-binding domain-containing protein</fullName>
    </recommendedName>
</protein>
<feature type="domain" description="D-isomer specific 2-hydroxyacid dehydrogenase NAD-binding" evidence="3">
    <location>
        <begin position="135"/>
        <end position="208"/>
    </location>
</feature>